<evidence type="ECO:0000313" key="1">
    <source>
        <dbReference type="EMBL" id="GIY85630.1"/>
    </source>
</evidence>
<dbReference type="AlphaFoldDB" id="A0AAV4WRU8"/>
<protein>
    <submittedName>
        <fullName evidence="1">Uncharacterized protein</fullName>
    </submittedName>
</protein>
<dbReference type="EMBL" id="BPLR01016670">
    <property type="protein sequence ID" value="GIY85630.1"/>
    <property type="molecule type" value="Genomic_DNA"/>
</dbReference>
<comment type="caution">
    <text evidence="1">The sequence shown here is derived from an EMBL/GenBank/DDBJ whole genome shotgun (WGS) entry which is preliminary data.</text>
</comment>
<evidence type="ECO:0000313" key="2">
    <source>
        <dbReference type="Proteomes" id="UP001054945"/>
    </source>
</evidence>
<accession>A0AAV4WRU8</accession>
<sequence length="81" mass="8998">MGETTKVMQGRIEEELRTELDKRDDHGLREFVSGVLASISSSIKPQRTLSVAISSQSAYCRHCFRSAAPNLKTLAPQSTFK</sequence>
<organism evidence="1 2">
    <name type="scientific">Caerostris extrusa</name>
    <name type="common">Bark spider</name>
    <name type="synonym">Caerostris bankana</name>
    <dbReference type="NCBI Taxonomy" id="172846"/>
    <lineage>
        <taxon>Eukaryota</taxon>
        <taxon>Metazoa</taxon>
        <taxon>Ecdysozoa</taxon>
        <taxon>Arthropoda</taxon>
        <taxon>Chelicerata</taxon>
        <taxon>Arachnida</taxon>
        <taxon>Araneae</taxon>
        <taxon>Araneomorphae</taxon>
        <taxon>Entelegynae</taxon>
        <taxon>Araneoidea</taxon>
        <taxon>Araneidae</taxon>
        <taxon>Caerostris</taxon>
    </lineage>
</organism>
<proteinExistence type="predicted"/>
<name>A0AAV4WRU8_CAEEX</name>
<keyword evidence="2" id="KW-1185">Reference proteome</keyword>
<gene>
    <name evidence="1" type="ORF">CEXT_737371</name>
</gene>
<reference evidence="1 2" key="1">
    <citation type="submission" date="2021-06" db="EMBL/GenBank/DDBJ databases">
        <title>Caerostris extrusa draft genome.</title>
        <authorList>
            <person name="Kono N."/>
            <person name="Arakawa K."/>
        </authorList>
    </citation>
    <scope>NUCLEOTIDE SEQUENCE [LARGE SCALE GENOMIC DNA]</scope>
</reference>
<dbReference type="Proteomes" id="UP001054945">
    <property type="component" value="Unassembled WGS sequence"/>
</dbReference>